<proteinExistence type="predicted"/>
<name>A0ABR7NEE8_9FIRM</name>
<sequence>MTREELVQLCRNKDVMIETCIQSLKDKNKKMLCKKDIMDIYHCESDKALRILKLMFQMGYGNKIGKEYYVSSESQEEFIKNIVGKEVFI</sequence>
<reference evidence="1 2" key="1">
    <citation type="submission" date="2020-08" db="EMBL/GenBank/DDBJ databases">
        <title>Genome public.</title>
        <authorList>
            <person name="Liu C."/>
            <person name="Sun Q."/>
        </authorList>
    </citation>
    <scope>NUCLEOTIDE SEQUENCE [LARGE SCALE GENOMIC DNA]</scope>
    <source>
        <strain evidence="1 2">NSJ-46</strain>
    </source>
</reference>
<comment type="caution">
    <text evidence="1">The sequence shown here is derived from an EMBL/GenBank/DDBJ whole genome shotgun (WGS) entry which is preliminary data.</text>
</comment>
<evidence type="ECO:0000313" key="2">
    <source>
        <dbReference type="Proteomes" id="UP000657421"/>
    </source>
</evidence>
<protein>
    <submittedName>
        <fullName evidence="1">Uncharacterized protein</fullName>
    </submittedName>
</protein>
<dbReference type="RefSeq" id="WP_249310013.1">
    <property type="nucleotide sequence ID" value="NZ_JACRSZ010000025.1"/>
</dbReference>
<gene>
    <name evidence="1" type="ORF">H8716_16050</name>
</gene>
<dbReference type="Proteomes" id="UP000657421">
    <property type="component" value="Unassembled WGS sequence"/>
</dbReference>
<organism evidence="1 2">
    <name type="scientific">Jingyaoa shaoxingensis</name>
    <dbReference type="NCBI Taxonomy" id="2763671"/>
    <lineage>
        <taxon>Bacteria</taxon>
        <taxon>Bacillati</taxon>
        <taxon>Bacillota</taxon>
        <taxon>Clostridia</taxon>
        <taxon>Lachnospirales</taxon>
        <taxon>Lachnospiraceae</taxon>
        <taxon>Jingyaoa</taxon>
    </lineage>
</organism>
<evidence type="ECO:0000313" key="1">
    <source>
        <dbReference type="EMBL" id="MBC8574555.1"/>
    </source>
</evidence>
<keyword evidence="2" id="KW-1185">Reference proteome</keyword>
<accession>A0ABR7NEE8</accession>
<dbReference type="EMBL" id="JACRSZ010000025">
    <property type="protein sequence ID" value="MBC8574555.1"/>
    <property type="molecule type" value="Genomic_DNA"/>
</dbReference>